<dbReference type="EMBL" id="NFJD01000001">
    <property type="protein sequence ID" value="OUO57358.1"/>
    <property type="molecule type" value="Genomic_DNA"/>
</dbReference>
<dbReference type="SUPFAM" id="SSF53649">
    <property type="entry name" value="Alkaline phosphatase-like"/>
    <property type="match status" value="1"/>
</dbReference>
<dbReference type="Pfam" id="PF01676">
    <property type="entry name" value="Metalloenzyme"/>
    <property type="match status" value="1"/>
</dbReference>
<feature type="binding site" evidence="9 12">
    <location>
        <position position="183"/>
    </location>
    <ligand>
        <name>substrate</name>
    </ligand>
</feature>
<proteinExistence type="inferred from homology"/>
<evidence type="ECO:0000256" key="2">
    <source>
        <dbReference type="ARBA" id="ARBA00002315"/>
    </source>
</evidence>
<evidence type="ECO:0000256" key="8">
    <source>
        <dbReference type="ARBA" id="ARBA00023235"/>
    </source>
</evidence>
<comment type="similarity">
    <text evidence="4 9">Belongs to the BPG-independent phosphoglycerate mutase family.</text>
</comment>
<feature type="domain" description="Metalloenzyme" evidence="14">
    <location>
        <begin position="3"/>
        <end position="505"/>
    </location>
</feature>
<keyword evidence="7 9" id="KW-0464">Manganese</keyword>
<feature type="binding site" evidence="9 13">
    <location>
        <position position="60"/>
    </location>
    <ligand>
        <name>Mn(2+)</name>
        <dbReference type="ChEBI" id="CHEBI:29035"/>
        <label>2</label>
    </ligand>
</feature>
<evidence type="ECO:0000256" key="1">
    <source>
        <dbReference type="ARBA" id="ARBA00000370"/>
    </source>
</evidence>
<evidence type="ECO:0000256" key="5">
    <source>
        <dbReference type="ARBA" id="ARBA00022723"/>
    </source>
</evidence>
<dbReference type="OrthoDB" id="9800863at2"/>
<dbReference type="FunFam" id="3.40.1450.10:FF:000002">
    <property type="entry name" value="2,3-bisphosphoglycerate-independent phosphoglycerate mutase"/>
    <property type="match status" value="1"/>
</dbReference>
<dbReference type="GO" id="GO:0030145">
    <property type="term" value="F:manganese ion binding"/>
    <property type="evidence" value="ECO:0007669"/>
    <property type="project" value="UniProtKB-UniRule"/>
</dbReference>
<dbReference type="UniPathway" id="UPA00109">
    <property type="reaction ID" value="UER00186"/>
</dbReference>
<dbReference type="InterPro" id="IPR036646">
    <property type="entry name" value="PGAM_B_sf"/>
</dbReference>
<dbReference type="GO" id="GO:0004619">
    <property type="term" value="F:phosphoglycerate mutase activity"/>
    <property type="evidence" value="ECO:0007669"/>
    <property type="project" value="UniProtKB-UniRule"/>
</dbReference>
<organism evidence="16 17">
    <name type="scientific">Candidatus Avelusimicrobium gallicola</name>
    <dbReference type="NCBI Taxonomy" id="2562704"/>
    <lineage>
        <taxon>Bacteria</taxon>
        <taxon>Pseudomonadati</taxon>
        <taxon>Elusimicrobiota</taxon>
        <taxon>Elusimicrobia</taxon>
        <taxon>Elusimicrobiales</taxon>
        <taxon>Elusimicrobiaceae</taxon>
        <taxon>Candidatus Avelusimicrobium</taxon>
    </lineage>
</organism>
<feature type="binding site" evidence="9 12">
    <location>
        <begin position="151"/>
        <end position="152"/>
    </location>
    <ligand>
        <name>substrate</name>
    </ligand>
</feature>
<evidence type="ECO:0000256" key="7">
    <source>
        <dbReference type="ARBA" id="ARBA00023211"/>
    </source>
</evidence>
<dbReference type="Gene3D" id="3.40.1450.10">
    <property type="entry name" value="BPG-independent phosphoglycerate mutase, domain B"/>
    <property type="match status" value="1"/>
</dbReference>
<feature type="binding site" evidence="9 13">
    <location>
        <position position="405"/>
    </location>
    <ligand>
        <name>Mn(2+)</name>
        <dbReference type="ChEBI" id="CHEBI:29035"/>
        <label>1</label>
    </ligand>
</feature>
<feature type="binding site" evidence="9 13">
    <location>
        <position position="446"/>
    </location>
    <ligand>
        <name>Mn(2+)</name>
        <dbReference type="ChEBI" id="CHEBI:29035"/>
        <label>2</label>
    </ligand>
</feature>
<dbReference type="NCBIfam" id="TIGR01307">
    <property type="entry name" value="pgm_bpd_ind"/>
    <property type="match status" value="1"/>
</dbReference>
<dbReference type="GO" id="GO:0006096">
    <property type="term" value="P:glycolytic process"/>
    <property type="evidence" value="ECO:0007669"/>
    <property type="project" value="UniProtKB-UniRule"/>
</dbReference>
<feature type="binding site" evidence="9 13">
    <location>
        <position position="10"/>
    </location>
    <ligand>
        <name>Mn(2+)</name>
        <dbReference type="ChEBI" id="CHEBI:29035"/>
        <label>2</label>
    </ligand>
</feature>
<sequence>MNKVVLIIRDGWGDAKAGPHNAVTTAKTPNMDKYLAQYPHTQIEASGEQVGLPAGYMGSSEVGHLNMGAGRIVIQELKRLKDTIEDGSLFKSAAFSACIDNCLKNNKPLHVMGLVQDEGVHAHQDHLFAILKYAAEKGIKNVYVHFFSDGRDTPPQSAVGFIRTLEDKMKEYGVGQIATIQGRYYAMDRGEDWSLTDKAYNLIVRAEGLHGTTAEEVVLTDYKTMKTPDGGPMVDEYIPPTVLGDYKGMEAGSSVIFFNFRQDRAIQLTRAFIDDNYPGKNRGPRVPCVYCGLTKYYDAFPYNALPSMTDGGGMNNLLGEVISKAGLKQLRLAETQKFKHVTSFFNGKLIKPYPGEDRIEIKGRFDPATFAEHPEMEAYFVKDEALKQIATNKYDFIVINFANCDMVGHTGNFDSVVKAVEVVDECTGAVTEAALAAGYTVFITADHGNAEEMWDEKINMPKTAHTTNLVDFVYVSKDHKNAKMAATGNLGDIAVTVLDVMGLKKPADMTAKSLIVEK</sequence>
<evidence type="ECO:0000256" key="11">
    <source>
        <dbReference type="PIRSR" id="PIRSR001492-1"/>
    </source>
</evidence>
<dbReference type="RefSeq" id="WP_087286513.1">
    <property type="nucleotide sequence ID" value="NZ_NFJD01000001.1"/>
</dbReference>
<dbReference type="InterPro" id="IPR011258">
    <property type="entry name" value="BPG-indep_PGM_N"/>
</dbReference>
<keyword evidence="5 9" id="KW-0479">Metal-binding</keyword>
<keyword evidence="8 9" id="KW-0413">Isomerase</keyword>
<feature type="binding site" evidence="9 13">
    <location>
        <position position="409"/>
    </location>
    <ligand>
        <name>Mn(2+)</name>
        <dbReference type="ChEBI" id="CHEBI:29035"/>
        <label>1</label>
    </ligand>
</feature>
<gene>
    <name evidence="9" type="primary">gpmI</name>
    <name evidence="16" type="ORF">B5F75_00880</name>
</gene>
<comment type="cofactor">
    <cofactor evidence="9">
        <name>Mn(2+)</name>
        <dbReference type="ChEBI" id="CHEBI:29035"/>
    </cofactor>
    <text evidence="9">Binds 2 manganese ions per subunit.</text>
</comment>
<feature type="binding site" evidence="9 12">
    <location>
        <position position="121"/>
    </location>
    <ligand>
        <name>substrate</name>
    </ligand>
</feature>
<feature type="active site" description="Phosphoserine intermediate" evidence="9 11">
    <location>
        <position position="60"/>
    </location>
</feature>
<dbReference type="GO" id="GO:0005737">
    <property type="term" value="C:cytoplasm"/>
    <property type="evidence" value="ECO:0007669"/>
    <property type="project" value="InterPro"/>
</dbReference>
<feature type="binding site" evidence="9 13">
    <location>
        <position position="465"/>
    </location>
    <ligand>
        <name>Mn(2+)</name>
        <dbReference type="ChEBI" id="CHEBI:29035"/>
        <label>1</label>
    </ligand>
</feature>
<evidence type="ECO:0000256" key="4">
    <source>
        <dbReference type="ARBA" id="ARBA00008819"/>
    </source>
</evidence>
<evidence type="ECO:0000256" key="13">
    <source>
        <dbReference type="PIRSR" id="PIRSR001492-3"/>
    </source>
</evidence>
<name>A0A1Y4DKA9_9BACT</name>
<reference evidence="17" key="1">
    <citation type="submission" date="2017-04" db="EMBL/GenBank/DDBJ databases">
        <title>Function of individual gut microbiota members based on whole genome sequencing of pure cultures obtained from chicken caecum.</title>
        <authorList>
            <person name="Medvecky M."/>
            <person name="Cejkova D."/>
            <person name="Polansky O."/>
            <person name="Karasova D."/>
            <person name="Kubasova T."/>
            <person name="Cizek A."/>
            <person name="Rychlik I."/>
        </authorList>
    </citation>
    <scope>NUCLEOTIDE SEQUENCE [LARGE SCALE GENOMIC DNA]</scope>
    <source>
        <strain evidence="17">An273</strain>
    </source>
</reference>
<dbReference type="AlphaFoldDB" id="A0A1Y4DKA9"/>
<dbReference type="Proteomes" id="UP000196368">
    <property type="component" value="Unassembled WGS sequence"/>
</dbReference>
<accession>A0A1Y4DKA9</accession>
<feature type="binding site" evidence="9 13">
    <location>
        <position position="447"/>
    </location>
    <ligand>
        <name>Mn(2+)</name>
        <dbReference type="ChEBI" id="CHEBI:29035"/>
        <label>2</label>
    </ligand>
</feature>
<evidence type="ECO:0000313" key="16">
    <source>
        <dbReference type="EMBL" id="OUO57358.1"/>
    </source>
</evidence>
<evidence type="ECO:0000256" key="10">
    <source>
        <dbReference type="NCBIfam" id="TIGR01307"/>
    </source>
</evidence>
<evidence type="ECO:0000313" key="17">
    <source>
        <dbReference type="Proteomes" id="UP000196368"/>
    </source>
</evidence>
<dbReference type="EC" id="5.4.2.12" evidence="9 10"/>
<comment type="catalytic activity">
    <reaction evidence="1 9">
        <text>(2R)-2-phosphoglycerate = (2R)-3-phosphoglycerate</text>
        <dbReference type="Rhea" id="RHEA:15901"/>
        <dbReference type="ChEBI" id="CHEBI:58272"/>
        <dbReference type="ChEBI" id="CHEBI:58289"/>
        <dbReference type="EC" id="5.4.2.12"/>
    </reaction>
</comment>
<dbReference type="InterPro" id="IPR006124">
    <property type="entry name" value="Metalloenzyme"/>
</dbReference>
<feature type="domain" description="BPG-independent PGAM N-terminal" evidence="15">
    <location>
        <begin position="81"/>
        <end position="297"/>
    </location>
</feature>
<dbReference type="PIRSF" id="PIRSF001492">
    <property type="entry name" value="IPGAM"/>
    <property type="match status" value="1"/>
</dbReference>
<dbReference type="Pfam" id="PF06415">
    <property type="entry name" value="iPGM_N"/>
    <property type="match status" value="1"/>
</dbReference>
<evidence type="ECO:0000259" key="14">
    <source>
        <dbReference type="Pfam" id="PF01676"/>
    </source>
</evidence>
<evidence type="ECO:0000259" key="15">
    <source>
        <dbReference type="Pfam" id="PF06415"/>
    </source>
</evidence>
<dbReference type="InterPro" id="IPR017850">
    <property type="entry name" value="Alkaline_phosphatase_core_sf"/>
</dbReference>
<feature type="binding site" evidence="9 12">
    <location>
        <position position="189"/>
    </location>
    <ligand>
        <name>substrate</name>
    </ligand>
</feature>
<dbReference type="PANTHER" id="PTHR31637:SF0">
    <property type="entry name" value="2,3-BISPHOSPHOGLYCERATE-INDEPENDENT PHOSPHOGLYCERATE MUTASE"/>
    <property type="match status" value="1"/>
</dbReference>
<feature type="binding site" evidence="9 12">
    <location>
        <begin position="261"/>
        <end position="264"/>
    </location>
    <ligand>
        <name>substrate</name>
    </ligand>
</feature>
<evidence type="ECO:0000256" key="3">
    <source>
        <dbReference type="ARBA" id="ARBA00004798"/>
    </source>
</evidence>
<comment type="function">
    <text evidence="2 9">Catalyzes the interconversion of 2-phosphoglycerate and 3-phosphoglycerate.</text>
</comment>
<dbReference type="Gene3D" id="3.40.720.10">
    <property type="entry name" value="Alkaline Phosphatase, subunit A"/>
    <property type="match status" value="1"/>
</dbReference>
<dbReference type="HAMAP" id="MF_01038">
    <property type="entry name" value="GpmI"/>
    <property type="match status" value="1"/>
</dbReference>
<dbReference type="SUPFAM" id="SSF64158">
    <property type="entry name" value="2,3-Bisphosphoglycerate-independent phosphoglycerate mutase, substrate-binding domain"/>
    <property type="match status" value="1"/>
</dbReference>
<protein>
    <recommendedName>
        <fullName evidence="9 10">2,3-bisphosphoglycerate-independent phosphoglycerate mutase</fullName>
        <shortName evidence="9">BPG-independent PGAM</shortName>
        <shortName evidence="9">Phosphoglyceromutase</shortName>
        <shortName evidence="9">iPGM</shortName>
        <ecNumber evidence="9 10">5.4.2.12</ecNumber>
    </recommendedName>
</protein>
<evidence type="ECO:0000256" key="12">
    <source>
        <dbReference type="PIRSR" id="PIRSR001492-2"/>
    </source>
</evidence>
<dbReference type="PANTHER" id="PTHR31637">
    <property type="entry name" value="2,3-BISPHOSPHOGLYCERATE-INDEPENDENT PHOSPHOGLYCERATE MUTASE"/>
    <property type="match status" value="1"/>
</dbReference>
<dbReference type="GO" id="GO:0006007">
    <property type="term" value="P:glucose catabolic process"/>
    <property type="evidence" value="ECO:0007669"/>
    <property type="project" value="InterPro"/>
</dbReference>
<evidence type="ECO:0000256" key="9">
    <source>
        <dbReference type="HAMAP-Rule" id="MF_01038"/>
    </source>
</evidence>
<dbReference type="InterPro" id="IPR005995">
    <property type="entry name" value="Pgm_bpd_ind"/>
</dbReference>
<keyword evidence="6 9" id="KW-0324">Glycolysis</keyword>
<comment type="caution">
    <text evidence="16">The sequence shown here is derived from an EMBL/GenBank/DDBJ whole genome shotgun (WGS) entry which is preliminary data.</text>
</comment>
<comment type="subunit">
    <text evidence="9">Monomer.</text>
</comment>
<keyword evidence="17" id="KW-1185">Reference proteome</keyword>
<feature type="binding site" evidence="9 12">
    <location>
        <position position="337"/>
    </location>
    <ligand>
        <name>substrate</name>
    </ligand>
</feature>
<evidence type="ECO:0000256" key="6">
    <source>
        <dbReference type="ARBA" id="ARBA00023152"/>
    </source>
</evidence>
<comment type="pathway">
    <text evidence="3 9">Carbohydrate degradation; glycolysis; pyruvate from D-glyceraldehyde 3-phosphate: step 3/5.</text>
</comment>
<dbReference type="CDD" id="cd16010">
    <property type="entry name" value="iPGM"/>
    <property type="match status" value="1"/>
</dbReference>